<protein>
    <submittedName>
        <fullName evidence="1">Uncharacterized protein</fullName>
    </submittedName>
</protein>
<gene>
    <name evidence="1" type="ORF">S01H1_44339</name>
</gene>
<organism evidence="1">
    <name type="scientific">marine sediment metagenome</name>
    <dbReference type="NCBI Taxonomy" id="412755"/>
    <lineage>
        <taxon>unclassified sequences</taxon>
        <taxon>metagenomes</taxon>
        <taxon>ecological metagenomes</taxon>
    </lineage>
</organism>
<proteinExistence type="predicted"/>
<accession>X0V5F7</accession>
<name>X0V5F7_9ZZZZ</name>
<dbReference type="EMBL" id="BARS01028281">
    <property type="protein sequence ID" value="GAG06597.1"/>
    <property type="molecule type" value="Genomic_DNA"/>
</dbReference>
<comment type="caution">
    <text evidence="1">The sequence shown here is derived from an EMBL/GenBank/DDBJ whole genome shotgun (WGS) entry which is preliminary data.</text>
</comment>
<sequence>MNRKIEFKKIKLTKEQQFIEKMNKELAPFFEVKRWDMHSTEYGFTIENLSPWQSDSINITDKFTDLVEKIGKEIFNADAQFNNSCAIFWFYPDEK</sequence>
<dbReference type="AlphaFoldDB" id="X0V5F7"/>
<reference evidence="1" key="1">
    <citation type="journal article" date="2014" name="Front. Microbiol.">
        <title>High frequency of phylogenetically diverse reductive dehalogenase-homologous genes in deep subseafloor sedimentary metagenomes.</title>
        <authorList>
            <person name="Kawai M."/>
            <person name="Futagami T."/>
            <person name="Toyoda A."/>
            <person name="Takaki Y."/>
            <person name="Nishi S."/>
            <person name="Hori S."/>
            <person name="Arai W."/>
            <person name="Tsubouchi T."/>
            <person name="Morono Y."/>
            <person name="Uchiyama I."/>
            <person name="Ito T."/>
            <person name="Fujiyama A."/>
            <person name="Inagaki F."/>
            <person name="Takami H."/>
        </authorList>
    </citation>
    <scope>NUCLEOTIDE SEQUENCE</scope>
    <source>
        <strain evidence="1">Expedition CK06-06</strain>
    </source>
</reference>
<evidence type="ECO:0000313" key="1">
    <source>
        <dbReference type="EMBL" id="GAG06597.1"/>
    </source>
</evidence>